<dbReference type="STRING" id="665126.ABB55_15005"/>
<evidence type="ECO:0000313" key="3">
    <source>
        <dbReference type="Proteomes" id="UP000048984"/>
    </source>
</evidence>
<feature type="chain" id="PRO_5006132151" evidence="1">
    <location>
        <begin position="23"/>
        <end position="156"/>
    </location>
</feature>
<protein>
    <submittedName>
        <fullName evidence="2">Tat pathway signal protein</fullName>
    </submittedName>
</protein>
<reference evidence="2 3" key="1">
    <citation type="submission" date="2015-09" db="EMBL/GenBank/DDBJ databases">
        <authorList>
            <person name="Jackson K.R."/>
            <person name="Lunt B.L."/>
            <person name="Fisher J.N.B."/>
            <person name="Gardner A.V."/>
            <person name="Bailey M.E."/>
            <person name="Deus L.M."/>
            <person name="Earl A.S."/>
            <person name="Gibby P.D."/>
            <person name="Hartmann K.A."/>
            <person name="Liu J.E."/>
            <person name="Manci A.M."/>
            <person name="Nielsen D.A."/>
            <person name="Solomon M.B."/>
            <person name="Breakwell D.P."/>
            <person name="Burnett S.H."/>
            <person name="Grose J.H."/>
        </authorList>
    </citation>
    <scope>NUCLEOTIDE SEQUENCE [LARGE SCALE GENOMIC DNA]</scope>
    <source>
        <strain evidence="2 3">16</strain>
    </source>
</reference>
<dbReference type="Proteomes" id="UP000048984">
    <property type="component" value="Unassembled WGS sequence"/>
</dbReference>
<organism evidence="2 3">
    <name type="scientific">Prosthecodimorpha hirschii</name>
    <dbReference type="NCBI Taxonomy" id="665126"/>
    <lineage>
        <taxon>Bacteria</taxon>
        <taxon>Pseudomonadati</taxon>
        <taxon>Pseudomonadota</taxon>
        <taxon>Alphaproteobacteria</taxon>
        <taxon>Hyphomicrobiales</taxon>
        <taxon>Ancalomicrobiaceae</taxon>
        <taxon>Prosthecodimorpha</taxon>
    </lineage>
</organism>
<reference evidence="2 3" key="2">
    <citation type="submission" date="2015-10" db="EMBL/GenBank/DDBJ databases">
        <title>Draft Genome Sequence of Prosthecomicrobium hirschii ATCC 27832.</title>
        <authorList>
            <person name="Daniel J."/>
            <person name="Givan S.A."/>
            <person name="Brun Y.V."/>
            <person name="Brown P.J."/>
        </authorList>
    </citation>
    <scope>NUCLEOTIDE SEQUENCE [LARGE SCALE GENOMIC DNA]</scope>
    <source>
        <strain evidence="2 3">16</strain>
    </source>
</reference>
<dbReference type="EMBL" id="LJYW01000001">
    <property type="protein sequence ID" value="KPL53363.1"/>
    <property type="molecule type" value="Genomic_DNA"/>
</dbReference>
<proteinExistence type="predicted"/>
<accession>A0A0P6W7M8</accession>
<keyword evidence="3" id="KW-1185">Reference proteome</keyword>
<dbReference type="OrthoDB" id="6057843at2"/>
<name>A0A0P6W7M8_9HYPH</name>
<comment type="caution">
    <text evidence="2">The sequence shown here is derived from an EMBL/GenBank/DDBJ whole genome shotgun (WGS) entry which is preliminary data.</text>
</comment>
<feature type="signal peptide" evidence="1">
    <location>
        <begin position="1"/>
        <end position="22"/>
    </location>
</feature>
<sequence length="156" mass="16317">MKTTLAALAATTALIAPGFAEARDVTLETQLKAYGGPGAYVALYVTDAAGKYQGTLWMAGDKAKYYRHLSDWQRLSGGRAAEIDGITGASIGAGKTLKITVDLADTLIDAGYQLHVDTSVEDGRDNPSEIVAPIATEASGKALAGKGYVKSFKITF</sequence>
<evidence type="ECO:0000313" key="2">
    <source>
        <dbReference type="EMBL" id="KPL53363.1"/>
    </source>
</evidence>
<dbReference type="InterPro" id="IPR014469">
    <property type="entry name" value="DUF2271"/>
</dbReference>
<gene>
    <name evidence="2" type="ORF">ABB55_15005</name>
</gene>
<evidence type="ECO:0000256" key="1">
    <source>
        <dbReference type="SAM" id="SignalP"/>
    </source>
</evidence>
<dbReference type="AlphaFoldDB" id="A0A0P6W7M8"/>
<keyword evidence="1" id="KW-0732">Signal</keyword>
<dbReference type="RefSeq" id="WP_054359528.1">
    <property type="nucleotide sequence ID" value="NZ_JAPCYQ010000001.1"/>
</dbReference>
<dbReference type="Pfam" id="PF10029">
    <property type="entry name" value="DUF2271"/>
    <property type="match status" value="1"/>
</dbReference>